<dbReference type="EC" id="3.1.1.11" evidence="3 8"/>
<organism evidence="10 11">
    <name type="scientific">Adiantum capillus-veneris</name>
    <name type="common">Maidenhair fern</name>
    <dbReference type="NCBI Taxonomy" id="13818"/>
    <lineage>
        <taxon>Eukaryota</taxon>
        <taxon>Viridiplantae</taxon>
        <taxon>Streptophyta</taxon>
        <taxon>Embryophyta</taxon>
        <taxon>Tracheophyta</taxon>
        <taxon>Polypodiopsida</taxon>
        <taxon>Polypodiidae</taxon>
        <taxon>Polypodiales</taxon>
        <taxon>Pteridineae</taxon>
        <taxon>Pteridaceae</taxon>
        <taxon>Vittarioideae</taxon>
        <taxon>Adiantum</taxon>
    </lineage>
</organism>
<evidence type="ECO:0000256" key="6">
    <source>
        <dbReference type="ARBA" id="ARBA00047928"/>
    </source>
</evidence>
<protein>
    <recommendedName>
        <fullName evidence="3 8">Pectinesterase</fullName>
        <ecNumber evidence="3 8">3.1.1.11</ecNumber>
    </recommendedName>
</protein>
<evidence type="ECO:0000256" key="5">
    <source>
        <dbReference type="ARBA" id="ARBA00023085"/>
    </source>
</evidence>
<feature type="domain" description="Pectinesterase catalytic" evidence="9">
    <location>
        <begin position="146"/>
        <end position="212"/>
    </location>
</feature>
<sequence length="314" mass="34630">MDAKHAVISSQSDINEEAGFSEPVHGLHTSIVASSDQETCLSESICDVDAHLECSLGVEHEENAYAALHAKAIILDDAIQEGFMSMAAFQDTGDDVDVFDAQPYVFDVNQDKDYDYGDAYSEGVMDDDQSVTATSYRNTLPPPPPGIEGRQAAAFRISGDMATFYRCGFVGGQDTLCDDQGRHYFEDCFIQGSIDFVFGNARSLYNRCELNSIAQSYGSVGDNGPIYLGRAMGPFSRIIFAYSQFDDIIDPRGWDDWDHDTSKDGTVYYGQYKCDGPGANESQRVMWSPELTDEEALPFLTTSFIDGDTWLPHA</sequence>
<dbReference type="InterPro" id="IPR012334">
    <property type="entry name" value="Pectin_lyas_fold"/>
</dbReference>
<dbReference type="PROSITE" id="PS00503">
    <property type="entry name" value="PECTINESTERASE_2"/>
    <property type="match status" value="1"/>
</dbReference>
<evidence type="ECO:0000313" key="11">
    <source>
        <dbReference type="Proteomes" id="UP000886520"/>
    </source>
</evidence>
<gene>
    <name evidence="10" type="ORF">GOP47_0022925</name>
</gene>
<comment type="pathway">
    <text evidence="1 8">Glycan metabolism; pectin degradation; 2-dehydro-3-deoxy-D-gluconate from pectin: step 1/5.</text>
</comment>
<dbReference type="GO" id="GO:0030599">
    <property type="term" value="F:pectinesterase activity"/>
    <property type="evidence" value="ECO:0007669"/>
    <property type="project" value="UniProtKB-UniRule"/>
</dbReference>
<dbReference type="InterPro" id="IPR011050">
    <property type="entry name" value="Pectin_lyase_fold/virulence"/>
</dbReference>
<dbReference type="Proteomes" id="UP000886520">
    <property type="component" value="Chromosome 22"/>
</dbReference>
<dbReference type="Pfam" id="PF01095">
    <property type="entry name" value="Pectinesterase"/>
    <property type="match status" value="2"/>
</dbReference>
<comment type="catalytic activity">
    <reaction evidence="6 8">
        <text>[(1-&gt;4)-alpha-D-galacturonosyl methyl ester](n) + n H2O = [(1-&gt;4)-alpha-D-galacturonosyl](n) + n methanol + n H(+)</text>
        <dbReference type="Rhea" id="RHEA:22380"/>
        <dbReference type="Rhea" id="RHEA-COMP:14570"/>
        <dbReference type="Rhea" id="RHEA-COMP:14573"/>
        <dbReference type="ChEBI" id="CHEBI:15377"/>
        <dbReference type="ChEBI" id="CHEBI:15378"/>
        <dbReference type="ChEBI" id="CHEBI:17790"/>
        <dbReference type="ChEBI" id="CHEBI:140522"/>
        <dbReference type="ChEBI" id="CHEBI:140523"/>
        <dbReference type="EC" id="3.1.1.11"/>
    </reaction>
</comment>
<evidence type="ECO:0000256" key="4">
    <source>
        <dbReference type="ARBA" id="ARBA00022801"/>
    </source>
</evidence>
<dbReference type="PANTHER" id="PTHR31321">
    <property type="entry name" value="ACYL-COA THIOESTER HYDROLASE YBHC-RELATED"/>
    <property type="match status" value="1"/>
</dbReference>
<proteinExistence type="inferred from homology"/>
<evidence type="ECO:0000259" key="9">
    <source>
        <dbReference type="Pfam" id="PF01095"/>
    </source>
</evidence>
<dbReference type="InterPro" id="IPR000070">
    <property type="entry name" value="Pectinesterase_cat"/>
</dbReference>
<dbReference type="EMBL" id="JABFUD020000022">
    <property type="protein sequence ID" value="KAI5062386.1"/>
    <property type="molecule type" value="Genomic_DNA"/>
</dbReference>
<dbReference type="GO" id="GO:0045490">
    <property type="term" value="P:pectin catabolic process"/>
    <property type="evidence" value="ECO:0007669"/>
    <property type="project" value="UniProtKB-UniRule"/>
</dbReference>
<comment type="similarity">
    <text evidence="2">Belongs to the pectinesterase family.</text>
</comment>
<comment type="caution">
    <text evidence="10">The sequence shown here is derived from an EMBL/GenBank/DDBJ whole genome shotgun (WGS) entry which is preliminary data.</text>
</comment>
<dbReference type="Gene3D" id="2.160.20.10">
    <property type="entry name" value="Single-stranded right-handed beta-helix, Pectin lyase-like"/>
    <property type="match status" value="1"/>
</dbReference>
<dbReference type="AlphaFoldDB" id="A0A9D4U8M8"/>
<evidence type="ECO:0000256" key="8">
    <source>
        <dbReference type="RuleBase" id="RU000589"/>
    </source>
</evidence>
<evidence type="ECO:0000256" key="3">
    <source>
        <dbReference type="ARBA" id="ARBA00013229"/>
    </source>
</evidence>
<feature type="domain" description="Pectinesterase catalytic" evidence="9">
    <location>
        <begin position="222"/>
        <end position="308"/>
    </location>
</feature>
<dbReference type="SUPFAM" id="SSF51126">
    <property type="entry name" value="Pectin lyase-like"/>
    <property type="match status" value="1"/>
</dbReference>
<evidence type="ECO:0000256" key="1">
    <source>
        <dbReference type="ARBA" id="ARBA00005184"/>
    </source>
</evidence>
<evidence type="ECO:0000256" key="7">
    <source>
        <dbReference type="PROSITE-ProRule" id="PRU10040"/>
    </source>
</evidence>
<accession>A0A9D4U8M8</accession>
<reference evidence="10" key="1">
    <citation type="submission" date="2021-01" db="EMBL/GenBank/DDBJ databases">
        <title>Adiantum capillus-veneris genome.</title>
        <authorList>
            <person name="Fang Y."/>
            <person name="Liao Q."/>
        </authorList>
    </citation>
    <scope>NUCLEOTIDE SEQUENCE</scope>
    <source>
        <strain evidence="10">H3</strain>
        <tissue evidence="10">Leaf</tissue>
    </source>
</reference>
<keyword evidence="4 8" id="KW-0378">Hydrolase</keyword>
<evidence type="ECO:0000256" key="2">
    <source>
        <dbReference type="ARBA" id="ARBA00008891"/>
    </source>
</evidence>
<dbReference type="GO" id="GO:0042545">
    <property type="term" value="P:cell wall modification"/>
    <property type="evidence" value="ECO:0007669"/>
    <property type="project" value="UniProtKB-UniRule"/>
</dbReference>
<dbReference type="PANTHER" id="PTHR31321:SF19">
    <property type="entry name" value="PECTINESTERASE 68-RELATED"/>
    <property type="match status" value="1"/>
</dbReference>
<dbReference type="InterPro" id="IPR033131">
    <property type="entry name" value="Pectinesterase_Asp_AS"/>
</dbReference>
<keyword evidence="11" id="KW-1185">Reference proteome</keyword>
<evidence type="ECO:0000313" key="10">
    <source>
        <dbReference type="EMBL" id="KAI5062386.1"/>
    </source>
</evidence>
<name>A0A9D4U8M8_ADICA</name>
<keyword evidence="5 8" id="KW-0063">Aspartyl esterase</keyword>
<feature type="active site" evidence="7">
    <location>
        <position position="195"/>
    </location>
</feature>
<dbReference type="OrthoDB" id="2019149at2759"/>